<dbReference type="InterPro" id="IPR013425">
    <property type="entry name" value="Autotrns_rpt"/>
</dbReference>
<dbReference type="SUPFAM" id="SSF51126">
    <property type="entry name" value="Pectin lyase-like"/>
    <property type="match status" value="2"/>
</dbReference>
<feature type="non-terminal residue" evidence="2">
    <location>
        <position position="210"/>
    </location>
</feature>
<dbReference type="Pfam" id="PF12951">
    <property type="entry name" value="PATR"/>
    <property type="match status" value="2"/>
</dbReference>
<proteinExistence type="predicted"/>
<dbReference type="EMBL" id="JBHSNF010000013">
    <property type="protein sequence ID" value="MFC5527844.1"/>
    <property type="molecule type" value="Genomic_DNA"/>
</dbReference>
<name>A0ABW0QY59_9GAMM</name>
<organism evidence="2 3">
    <name type="scientific">Rhodanobacter ginsengisoli</name>
    <dbReference type="NCBI Taxonomy" id="418646"/>
    <lineage>
        <taxon>Bacteria</taxon>
        <taxon>Pseudomonadati</taxon>
        <taxon>Pseudomonadota</taxon>
        <taxon>Gammaproteobacteria</taxon>
        <taxon>Lysobacterales</taxon>
        <taxon>Rhodanobacteraceae</taxon>
        <taxon>Rhodanobacter</taxon>
    </lineage>
</organism>
<sequence>MQFATNGYVLDGNALTLVANGSIAPAIRVGDGSSGGAGYVAIVDNVLTGSDGLVKTDYGTLTLTGASTYTGGTTIGAGTLQLGNGGTTGSIVGDVTDNGTLAFDRSDAVTFGNVVSGPGTLSQSGNGTLTLSGNNIYTGTTTISAGTLALAGTGGISHSSNIVDNSTFDISAAAGGASIVSLSGNGNVSLGTNNLTLSNGSSTFAGTISG</sequence>
<evidence type="ECO:0000313" key="3">
    <source>
        <dbReference type="Proteomes" id="UP001596114"/>
    </source>
</evidence>
<dbReference type="NCBIfam" id="TIGR02601">
    <property type="entry name" value="autotrns_rpt"/>
    <property type="match status" value="2"/>
</dbReference>
<protein>
    <submittedName>
        <fullName evidence="2">Autotransporter-associated beta strand repeat-containing protein</fullName>
    </submittedName>
</protein>
<dbReference type="Proteomes" id="UP001596114">
    <property type="component" value="Unassembled WGS sequence"/>
</dbReference>
<comment type="caution">
    <text evidence="2">The sequence shown here is derived from an EMBL/GenBank/DDBJ whole genome shotgun (WGS) entry which is preliminary data.</text>
</comment>
<accession>A0ABW0QY59</accession>
<dbReference type="Gene3D" id="2.160.20.20">
    <property type="match status" value="1"/>
</dbReference>
<dbReference type="InterPro" id="IPR012332">
    <property type="entry name" value="Autotransporter_pectin_lyase_C"/>
</dbReference>
<gene>
    <name evidence="2" type="ORF">ACFPPA_19045</name>
</gene>
<evidence type="ECO:0000256" key="1">
    <source>
        <dbReference type="ARBA" id="ARBA00022729"/>
    </source>
</evidence>
<dbReference type="InterPro" id="IPR011050">
    <property type="entry name" value="Pectin_lyase_fold/virulence"/>
</dbReference>
<keyword evidence="1" id="KW-0732">Signal</keyword>
<evidence type="ECO:0000313" key="2">
    <source>
        <dbReference type="EMBL" id="MFC5527844.1"/>
    </source>
</evidence>
<keyword evidence="3" id="KW-1185">Reference proteome</keyword>
<dbReference type="RefSeq" id="WP_377322846.1">
    <property type="nucleotide sequence ID" value="NZ_JBHSNF010000013.1"/>
</dbReference>
<reference evidence="3" key="1">
    <citation type="journal article" date="2019" name="Int. J. Syst. Evol. Microbiol.">
        <title>The Global Catalogue of Microorganisms (GCM) 10K type strain sequencing project: providing services to taxonomists for standard genome sequencing and annotation.</title>
        <authorList>
            <consortium name="The Broad Institute Genomics Platform"/>
            <consortium name="The Broad Institute Genome Sequencing Center for Infectious Disease"/>
            <person name="Wu L."/>
            <person name="Ma J."/>
        </authorList>
    </citation>
    <scope>NUCLEOTIDE SEQUENCE [LARGE SCALE GENOMIC DNA]</scope>
    <source>
        <strain evidence="3">CGMCC 1.16619</strain>
    </source>
</reference>